<organism evidence="4 5">
    <name type="scientific">Tumidithrix elongata BACA0141</name>
    <dbReference type="NCBI Taxonomy" id="2716417"/>
    <lineage>
        <taxon>Bacteria</taxon>
        <taxon>Bacillati</taxon>
        <taxon>Cyanobacteriota</taxon>
        <taxon>Cyanophyceae</taxon>
        <taxon>Pseudanabaenales</taxon>
        <taxon>Pseudanabaenaceae</taxon>
        <taxon>Tumidithrix</taxon>
        <taxon>Tumidithrix elongata</taxon>
    </lineage>
</organism>
<dbReference type="GO" id="GO:0005886">
    <property type="term" value="C:plasma membrane"/>
    <property type="evidence" value="ECO:0007669"/>
    <property type="project" value="TreeGrafter"/>
</dbReference>
<protein>
    <submittedName>
        <fullName evidence="4">Diguanylate cyclase</fullName>
        <ecNumber evidence="4">2.7.7.65</ecNumber>
    </submittedName>
</protein>
<dbReference type="InterPro" id="IPR000160">
    <property type="entry name" value="GGDEF_dom"/>
</dbReference>
<dbReference type="SUPFAM" id="SSF52172">
    <property type="entry name" value="CheY-like"/>
    <property type="match status" value="1"/>
</dbReference>
<keyword evidence="4" id="KW-0808">Transferase</keyword>
<dbReference type="InterPro" id="IPR029787">
    <property type="entry name" value="Nucleotide_cyclase"/>
</dbReference>
<evidence type="ECO:0000259" key="2">
    <source>
        <dbReference type="PROSITE" id="PS50110"/>
    </source>
</evidence>
<dbReference type="NCBIfam" id="TIGR00254">
    <property type="entry name" value="GGDEF"/>
    <property type="match status" value="1"/>
</dbReference>
<dbReference type="RefSeq" id="WP_330484547.1">
    <property type="nucleotide sequence ID" value="NZ_JAZBJZ010000064.1"/>
</dbReference>
<gene>
    <name evidence="4" type="ORF">V2H45_15355</name>
</gene>
<dbReference type="PANTHER" id="PTHR45138:SF9">
    <property type="entry name" value="DIGUANYLATE CYCLASE DGCM-RELATED"/>
    <property type="match status" value="1"/>
</dbReference>
<sequence length="334" mass="36415">MDLHSLNYRRHQLKVLVIDDDTVTANLVSQCLSEDGYLIDIATTAETGWERALATQPDVIVSSWSLPDISGLALCQRFKANQEYPELRSTYFILLTLYANYERRLFGLDAGADELLTKPIDPAELRARVRTGLRLCLLSKALALANQKLLTSNKLLTSLDLTDTLTGVLNRRSMSRGVGYLLEHIAQAATAGEDQTYLSVLIVDIDRLQQVNAQYGHAVGDEVLTAIAGRLQNACTPSSLLYRYGSGMFVCVTPDCAPEASKNLANQLVLAINRNQIALSDGLHLSVTISVGGAVYGSLDGAIGTKELLNRAKHALNLAKQSGKNCMRMYDAKA</sequence>
<dbReference type="Pfam" id="PF00072">
    <property type="entry name" value="Response_reg"/>
    <property type="match status" value="1"/>
</dbReference>
<evidence type="ECO:0000313" key="4">
    <source>
        <dbReference type="EMBL" id="MEE3718116.1"/>
    </source>
</evidence>
<dbReference type="AlphaFoldDB" id="A0AAW9Q661"/>
<dbReference type="EMBL" id="JAZBJZ010000064">
    <property type="protein sequence ID" value="MEE3718116.1"/>
    <property type="molecule type" value="Genomic_DNA"/>
</dbReference>
<dbReference type="Gene3D" id="3.30.70.270">
    <property type="match status" value="1"/>
</dbReference>
<dbReference type="CDD" id="cd01949">
    <property type="entry name" value="GGDEF"/>
    <property type="match status" value="1"/>
</dbReference>
<comment type="caution">
    <text evidence="1">Lacks conserved residue(s) required for the propagation of feature annotation.</text>
</comment>
<dbReference type="SMART" id="SM00267">
    <property type="entry name" value="GGDEF"/>
    <property type="match status" value="1"/>
</dbReference>
<name>A0AAW9Q661_9CYAN</name>
<comment type="caution">
    <text evidence="4">The sequence shown here is derived from an EMBL/GenBank/DDBJ whole genome shotgun (WGS) entry which is preliminary data.</text>
</comment>
<dbReference type="PROSITE" id="PS50110">
    <property type="entry name" value="RESPONSE_REGULATORY"/>
    <property type="match status" value="1"/>
</dbReference>
<feature type="domain" description="Response regulatory" evidence="2">
    <location>
        <begin position="14"/>
        <end position="133"/>
    </location>
</feature>
<dbReference type="Pfam" id="PF00990">
    <property type="entry name" value="GGDEF"/>
    <property type="match status" value="1"/>
</dbReference>
<dbReference type="SMART" id="SM00448">
    <property type="entry name" value="REC"/>
    <property type="match status" value="1"/>
</dbReference>
<dbReference type="GO" id="GO:0000160">
    <property type="term" value="P:phosphorelay signal transduction system"/>
    <property type="evidence" value="ECO:0007669"/>
    <property type="project" value="InterPro"/>
</dbReference>
<accession>A0AAW9Q661</accession>
<proteinExistence type="predicted"/>
<dbReference type="InterPro" id="IPR043128">
    <property type="entry name" value="Rev_trsase/Diguanyl_cyclase"/>
</dbReference>
<dbReference type="InterPro" id="IPR001789">
    <property type="entry name" value="Sig_transdc_resp-reg_receiver"/>
</dbReference>
<dbReference type="GO" id="GO:0043709">
    <property type="term" value="P:cell adhesion involved in single-species biofilm formation"/>
    <property type="evidence" value="ECO:0007669"/>
    <property type="project" value="TreeGrafter"/>
</dbReference>
<reference evidence="4" key="1">
    <citation type="submission" date="2024-01" db="EMBL/GenBank/DDBJ databases">
        <title>Bank of Algae and Cyanobacteria of the Azores (BACA) strain genomes.</title>
        <authorList>
            <person name="Luz R."/>
            <person name="Cordeiro R."/>
            <person name="Fonseca A."/>
            <person name="Goncalves V."/>
        </authorList>
    </citation>
    <scope>NUCLEOTIDE SEQUENCE</scope>
    <source>
        <strain evidence="4">BACA0141</strain>
    </source>
</reference>
<dbReference type="GO" id="GO:0052621">
    <property type="term" value="F:diguanylate cyclase activity"/>
    <property type="evidence" value="ECO:0007669"/>
    <property type="project" value="UniProtKB-EC"/>
</dbReference>
<keyword evidence="4" id="KW-0548">Nucleotidyltransferase</keyword>
<dbReference type="GO" id="GO:1902201">
    <property type="term" value="P:negative regulation of bacterial-type flagellum-dependent cell motility"/>
    <property type="evidence" value="ECO:0007669"/>
    <property type="project" value="TreeGrafter"/>
</dbReference>
<dbReference type="SUPFAM" id="SSF55073">
    <property type="entry name" value="Nucleotide cyclase"/>
    <property type="match status" value="1"/>
</dbReference>
<keyword evidence="5" id="KW-1185">Reference proteome</keyword>
<evidence type="ECO:0000256" key="1">
    <source>
        <dbReference type="PROSITE-ProRule" id="PRU00169"/>
    </source>
</evidence>
<feature type="domain" description="GGDEF" evidence="3">
    <location>
        <begin position="196"/>
        <end position="332"/>
    </location>
</feature>
<dbReference type="InterPro" id="IPR050469">
    <property type="entry name" value="Diguanylate_Cyclase"/>
</dbReference>
<dbReference type="Gene3D" id="3.40.50.2300">
    <property type="match status" value="1"/>
</dbReference>
<dbReference type="EC" id="2.7.7.65" evidence="4"/>
<dbReference type="Proteomes" id="UP001333818">
    <property type="component" value="Unassembled WGS sequence"/>
</dbReference>
<dbReference type="PROSITE" id="PS50887">
    <property type="entry name" value="GGDEF"/>
    <property type="match status" value="1"/>
</dbReference>
<dbReference type="InterPro" id="IPR011006">
    <property type="entry name" value="CheY-like_superfamily"/>
</dbReference>
<evidence type="ECO:0000313" key="5">
    <source>
        <dbReference type="Proteomes" id="UP001333818"/>
    </source>
</evidence>
<dbReference type="CDD" id="cd17574">
    <property type="entry name" value="REC_OmpR"/>
    <property type="match status" value="1"/>
</dbReference>
<evidence type="ECO:0000259" key="3">
    <source>
        <dbReference type="PROSITE" id="PS50887"/>
    </source>
</evidence>
<dbReference type="PANTHER" id="PTHR45138">
    <property type="entry name" value="REGULATORY COMPONENTS OF SENSORY TRANSDUCTION SYSTEM"/>
    <property type="match status" value="1"/>
</dbReference>